<dbReference type="GO" id="GO:0006826">
    <property type="term" value="P:iron ion transport"/>
    <property type="evidence" value="ECO:0007669"/>
    <property type="project" value="UniProtKB-KW"/>
</dbReference>
<gene>
    <name evidence="11" type="ORF">BAU07_05730</name>
</gene>
<evidence type="ECO:0000256" key="5">
    <source>
        <dbReference type="ARBA" id="ARBA00022741"/>
    </source>
</evidence>
<keyword evidence="8" id="KW-0406">Ion transport</keyword>
<sequence>MNPIAPGTNDTPLAISGLHVAYGKQDVIRGLSLPALPAGRLTALLGPNGSGKSTLLKAIAGLVPARRGQLAVDGQDLGHLAPAARSRLIAYMPQSLPAAVHLRVLESVLVAARAHARGSVETDADAAMALLSRLGIGDLALCYLDELSGGQKQLAGLAQALIREPRVLLLDEPLSALDLHHRFQVMALLKRETAARGLVTLIVLHDLDMALRHTDHAVLIHEGRMAAEGSPVDVITPATLAGVYGVSARIERCTLGQPHLIIDNVIDDERAPDCGSG</sequence>
<dbReference type="GO" id="GO:0005886">
    <property type="term" value="C:plasma membrane"/>
    <property type="evidence" value="ECO:0007669"/>
    <property type="project" value="UniProtKB-SubCell"/>
</dbReference>
<dbReference type="InterPro" id="IPR017871">
    <property type="entry name" value="ABC_transporter-like_CS"/>
</dbReference>
<dbReference type="PANTHER" id="PTHR42771">
    <property type="entry name" value="IRON(3+)-HYDROXAMATE IMPORT ATP-BINDING PROTEIN FHUC"/>
    <property type="match status" value="1"/>
</dbReference>
<keyword evidence="6 11" id="KW-0067">ATP-binding</keyword>
<feature type="domain" description="ABC transporter" evidence="10">
    <location>
        <begin position="13"/>
        <end position="247"/>
    </location>
</feature>
<dbReference type="PROSITE" id="PS50893">
    <property type="entry name" value="ABC_TRANSPORTER_2"/>
    <property type="match status" value="1"/>
</dbReference>
<evidence type="ECO:0000256" key="8">
    <source>
        <dbReference type="ARBA" id="ARBA00023065"/>
    </source>
</evidence>
<dbReference type="PROSITE" id="PS00211">
    <property type="entry name" value="ABC_TRANSPORTER_1"/>
    <property type="match status" value="1"/>
</dbReference>
<keyword evidence="7" id="KW-0408">Iron</keyword>
<evidence type="ECO:0000313" key="12">
    <source>
        <dbReference type="Proteomes" id="UP000091926"/>
    </source>
</evidence>
<dbReference type="EMBL" id="CP016172">
    <property type="protein sequence ID" value="ANN76685.1"/>
    <property type="molecule type" value="Genomic_DNA"/>
</dbReference>
<accession>A0A193GA24</accession>
<evidence type="ECO:0000259" key="10">
    <source>
        <dbReference type="PROSITE" id="PS50893"/>
    </source>
</evidence>
<dbReference type="OrthoDB" id="5296765at2"/>
<reference evidence="11 12" key="1">
    <citation type="submission" date="2016-06" db="EMBL/GenBank/DDBJ databases">
        <title>Complete genome sequences of Bordetella bronchialis and Bordetella flabilis.</title>
        <authorList>
            <person name="LiPuma J.J."/>
            <person name="Spilker T."/>
        </authorList>
    </citation>
    <scope>NUCLEOTIDE SEQUENCE [LARGE SCALE GENOMIC DNA]</scope>
    <source>
        <strain evidence="11 12">AU10664</strain>
    </source>
</reference>
<dbReference type="PANTHER" id="PTHR42771:SF7">
    <property type="entry name" value="ABC-TYPE COBALAMIN_FE3+-SIDEROPHORES TRANSPORT SYSTEM, ATPASE COMPONENT"/>
    <property type="match status" value="1"/>
</dbReference>
<dbReference type="GO" id="GO:0016887">
    <property type="term" value="F:ATP hydrolysis activity"/>
    <property type="evidence" value="ECO:0007669"/>
    <property type="project" value="InterPro"/>
</dbReference>
<comment type="subcellular location">
    <subcellularLocation>
        <location evidence="1">Cell membrane</location>
        <topology evidence="1">Peripheral membrane protein</topology>
    </subcellularLocation>
</comment>
<dbReference type="InterPro" id="IPR003439">
    <property type="entry name" value="ABC_transporter-like_ATP-bd"/>
</dbReference>
<dbReference type="Pfam" id="PF00005">
    <property type="entry name" value="ABC_tran"/>
    <property type="match status" value="1"/>
</dbReference>
<dbReference type="RefSeq" id="WP_066654905.1">
    <property type="nucleotide sequence ID" value="NZ_CBCSCL010000016.1"/>
</dbReference>
<keyword evidence="2" id="KW-0813">Transport</keyword>
<dbReference type="Proteomes" id="UP000091926">
    <property type="component" value="Chromosome"/>
</dbReference>
<dbReference type="GO" id="GO:0005524">
    <property type="term" value="F:ATP binding"/>
    <property type="evidence" value="ECO:0007669"/>
    <property type="project" value="UniProtKB-KW"/>
</dbReference>
<evidence type="ECO:0000256" key="3">
    <source>
        <dbReference type="ARBA" id="ARBA00022475"/>
    </source>
</evidence>
<dbReference type="InterPro" id="IPR003593">
    <property type="entry name" value="AAA+_ATPase"/>
</dbReference>
<keyword evidence="12" id="KW-1185">Reference proteome</keyword>
<evidence type="ECO:0000256" key="6">
    <source>
        <dbReference type="ARBA" id="ARBA00022840"/>
    </source>
</evidence>
<dbReference type="SUPFAM" id="SSF52540">
    <property type="entry name" value="P-loop containing nucleoside triphosphate hydrolases"/>
    <property type="match status" value="1"/>
</dbReference>
<keyword evidence="9" id="KW-0472">Membrane</keyword>
<evidence type="ECO:0000256" key="7">
    <source>
        <dbReference type="ARBA" id="ARBA00023004"/>
    </source>
</evidence>
<dbReference type="KEGG" id="bfz:BAU07_05730"/>
<protein>
    <submittedName>
        <fullName evidence="11">Iron ABC transporter ATP-binding protein</fullName>
    </submittedName>
</protein>
<evidence type="ECO:0000256" key="2">
    <source>
        <dbReference type="ARBA" id="ARBA00022448"/>
    </source>
</evidence>
<dbReference type="SMART" id="SM00382">
    <property type="entry name" value="AAA"/>
    <property type="match status" value="1"/>
</dbReference>
<organism evidence="11 12">
    <name type="scientific">Bordetella flabilis</name>
    <dbReference type="NCBI Taxonomy" id="463014"/>
    <lineage>
        <taxon>Bacteria</taxon>
        <taxon>Pseudomonadati</taxon>
        <taxon>Pseudomonadota</taxon>
        <taxon>Betaproteobacteria</taxon>
        <taxon>Burkholderiales</taxon>
        <taxon>Alcaligenaceae</taxon>
        <taxon>Bordetella</taxon>
    </lineage>
</organism>
<proteinExistence type="predicted"/>
<evidence type="ECO:0000256" key="1">
    <source>
        <dbReference type="ARBA" id="ARBA00004202"/>
    </source>
</evidence>
<dbReference type="CDD" id="cd03214">
    <property type="entry name" value="ABC_Iron-Siderophores_B12_Hemin"/>
    <property type="match status" value="1"/>
</dbReference>
<dbReference type="InterPro" id="IPR027417">
    <property type="entry name" value="P-loop_NTPase"/>
</dbReference>
<dbReference type="AlphaFoldDB" id="A0A193GA24"/>
<evidence type="ECO:0000256" key="4">
    <source>
        <dbReference type="ARBA" id="ARBA00022496"/>
    </source>
</evidence>
<keyword evidence="5" id="KW-0547">Nucleotide-binding</keyword>
<dbReference type="Gene3D" id="3.40.50.300">
    <property type="entry name" value="P-loop containing nucleotide triphosphate hydrolases"/>
    <property type="match status" value="1"/>
</dbReference>
<evidence type="ECO:0000256" key="9">
    <source>
        <dbReference type="ARBA" id="ARBA00023136"/>
    </source>
</evidence>
<name>A0A193GA24_9BORD</name>
<keyword evidence="3" id="KW-1003">Cell membrane</keyword>
<dbReference type="STRING" id="463014.BAU07_05730"/>
<evidence type="ECO:0000313" key="11">
    <source>
        <dbReference type="EMBL" id="ANN76685.1"/>
    </source>
</evidence>
<keyword evidence="4" id="KW-0410">Iron transport</keyword>
<dbReference type="InterPro" id="IPR051535">
    <property type="entry name" value="Siderophore_ABC-ATPase"/>
</dbReference>